<comment type="subcellular location">
    <subcellularLocation>
        <location evidence="8">Cytoplasm</location>
    </subcellularLocation>
</comment>
<keyword evidence="5 8" id="KW-0645">Protease</keyword>
<feature type="binding site" evidence="8">
    <location>
        <position position="261"/>
    </location>
    <ligand>
        <name>Mn(2+)</name>
        <dbReference type="ChEBI" id="CHEBI:29035"/>
        <label>1</label>
    </ligand>
</feature>
<dbReference type="NCBIfam" id="NF002075">
    <property type="entry name" value="PRK00913.2-2"/>
    <property type="match status" value="1"/>
</dbReference>
<evidence type="ECO:0000256" key="2">
    <source>
        <dbReference type="ARBA" id="ARBA00000967"/>
    </source>
</evidence>
<keyword evidence="7 8" id="KW-0464">Manganese</keyword>
<evidence type="ECO:0000256" key="1">
    <source>
        <dbReference type="ARBA" id="ARBA00000135"/>
    </source>
</evidence>
<reference evidence="10 11" key="1">
    <citation type="submission" date="2017-08" db="EMBL/GenBank/DDBJ databases">
        <title>Infants hospitalized years apart are colonized by the same room-sourced microbial strains.</title>
        <authorList>
            <person name="Brooks B."/>
            <person name="Olm M.R."/>
            <person name="Firek B.A."/>
            <person name="Baker R."/>
            <person name="Thomas B.C."/>
            <person name="Morowitz M.J."/>
            <person name="Banfield J.F."/>
        </authorList>
    </citation>
    <scope>NUCLEOTIDE SEQUENCE [LARGE SCALE GENOMIC DNA]</scope>
    <source>
        <strain evidence="10">S2_005_002_R2_34</strain>
    </source>
</reference>
<comment type="caution">
    <text evidence="10">The sequence shown here is derived from an EMBL/GenBank/DDBJ whole genome shotgun (WGS) entry which is preliminary data.</text>
</comment>
<dbReference type="InterPro" id="IPR043472">
    <property type="entry name" value="Macro_dom-like"/>
</dbReference>
<dbReference type="EMBL" id="QFPW01000004">
    <property type="protein sequence ID" value="PZQ50502.1"/>
    <property type="molecule type" value="Genomic_DNA"/>
</dbReference>
<dbReference type="InterPro" id="IPR000819">
    <property type="entry name" value="Peptidase_M17_C"/>
</dbReference>
<comment type="similarity">
    <text evidence="3 8">Belongs to the peptidase M17 family.</text>
</comment>
<accession>A0A2W5NAP0</accession>
<feature type="active site" evidence="8">
    <location>
        <position position="268"/>
    </location>
</feature>
<keyword evidence="4 8" id="KW-0031">Aminopeptidase</keyword>
<sequence length="491" mass="50935">MTAPLQTAFTEADQADIAAIAGRLVVFADETGTLSPLTRKVDRLAKGAIGRLVASQAFAKAKSGSAHALAFPAGLAAESLIVVKLPRKATAAEARAAGAAIAGFNGSAALSVLAGALPLAAEVALGLGLRAYAFTTYRKVEEDAPKPNDSVTFLVKDPAAVEAAFAPYAAQIAGVFLTRDLTSEPANVLTTTEFANRLVELRELGVEVEVLEEPELEALGMRTLLAVGQGSESPSKVVVMQWKGGAEEAPFALVGKGVVFDTGGISIKPAAGMEEMTMDMGGAGVVSGVMKTLALRKAKANVVGLVGLVENMPDGKATRPGDVVTSMKGDTIEIINTDAEGRLVLADVLWYAQRRFKPTGIINLATLTGAIIIALGHEKAGVFSNDDAFAGAFLAAAGVEGEGAWRMPLAPAYDALIKSRIADIANVGGRPAGSITAAQFLQRFIEPGTPWAHLDIAGVAYVNKETDMAPKGATGWGVRALDRLIRDRYEA</sequence>
<dbReference type="CDD" id="cd00433">
    <property type="entry name" value="Peptidase_M17"/>
    <property type="match status" value="1"/>
</dbReference>
<feature type="binding site" evidence="8">
    <location>
        <position position="340"/>
    </location>
    <ligand>
        <name>Mn(2+)</name>
        <dbReference type="ChEBI" id="CHEBI:29035"/>
        <label>1</label>
    </ligand>
</feature>
<evidence type="ECO:0000256" key="3">
    <source>
        <dbReference type="ARBA" id="ARBA00009528"/>
    </source>
</evidence>
<keyword evidence="6 8" id="KW-0378">Hydrolase</keyword>
<dbReference type="EC" id="3.4.11.1" evidence="8"/>
<evidence type="ECO:0000313" key="11">
    <source>
        <dbReference type="Proteomes" id="UP000249185"/>
    </source>
</evidence>
<dbReference type="SUPFAM" id="SSF52949">
    <property type="entry name" value="Macro domain-like"/>
    <property type="match status" value="1"/>
</dbReference>
<feature type="binding site" evidence="8">
    <location>
        <position position="261"/>
    </location>
    <ligand>
        <name>Mn(2+)</name>
        <dbReference type="ChEBI" id="CHEBI:29035"/>
        <label>2</label>
    </ligand>
</feature>
<proteinExistence type="inferred from homology"/>
<comment type="function">
    <text evidence="8">Presumably involved in the processing and regular turnover of intracellular proteins. Catalyzes the removal of unsubstituted N-terminal amino acids from various peptides.</text>
</comment>
<dbReference type="Proteomes" id="UP000249185">
    <property type="component" value="Unassembled WGS sequence"/>
</dbReference>
<protein>
    <recommendedName>
        <fullName evidence="8">Probable cytosol aminopeptidase</fullName>
        <ecNumber evidence="8">3.4.11.1</ecNumber>
    </recommendedName>
    <alternativeName>
        <fullName evidence="8">Leucine aminopeptidase</fullName>
        <shortName evidence="8">LAP</shortName>
        <ecNumber evidence="8">3.4.11.10</ecNumber>
    </alternativeName>
    <alternativeName>
        <fullName evidence="8">Leucyl aminopeptidase</fullName>
    </alternativeName>
</protein>
<name>A0A2W5NAP0_RHOSU</name>
<comment type="catalytic activity">
    <reaction evidence="1 8">
        <text>Release of an N-terminal amino acid, Xaa-|-Yaa-, in which Xaa is preferably Leu, but may be other amino acids including Pro although not Arg or Lys, and Yaa may be Pro. Amino acid amides and methyl esters are also readily hydrolyzed, but rates on arylamides are exceedingly low.</text>
        <dbReference type="EC" id="3.4.11.1"/>
    </reaction>
</comment>
<dbReference type="GO" id="GO:0030145">
    <property type="term" value="F:manganese ion binding"/>
    <property type="evidence" value="ECO:0007669"/>
    <property type="project" value="UniProtKB-UniRule"/>
</dbReference>
<dbReference type="Gene3D" id="3.40.220.10">
    <property type="entry name" value="Leucine Aminopeptidase, subunit E, domain 1"/>
    <property type="match status" value="1"/>
</dbReference>
<comment type="cofactor">
    <cofactor evidence="8">
        <name>Mn(2+)</name>
        <dbReference type="ChEBI" id="CHEBI:29035"/>
    </cofactor>
    <text evidence="8">Binds 2 manganese ions per subunit.</text>
</comment>
<evidence type="ECO:0000256" key="7">
    <source>
        <dbReference type="ARBA" id="ARBA00023211"/>
    </source>
</evidence>
<feature type="binding site" evidence="8">
    <location>
        <position position="338"/>
    </location>
    <ligand>
        <name>Mn(2+)</name>
        <dbReference type="ChEBI" id="CHEBI:29035"/>
        <label>1</label>
    </ligand>
</feature>
<dbReference type="GO" id="GO:0006508">
    <property type="term" value="P:proteolysis"/>
    <property type="evidence" value="ECO:0007669"/>
    <property type="project" value="UniProtKB-KW"/>
</dbReference>
<evidence type="ECO:0000256" key="4">
    <source>
        <dbReference type="ARBA" id="ARBA00022438"/>
    </source>
</evidence>
<dbReference type="SUPFAM" id="SSF53187">
    <property type="entry name" value="Zn-dependent exopeptidases"/>
    <property type="match status" value="1"/>
</dbReference>
<keyword evidence="8" id="KW-0479">Metal-binding</keyword>
<dbReference type="InterPro" id="IPR008283">
    <property type="entry name" value="Peptidase_M17_N"/>
</dbReference>
<dbReference type="Gene3D" id="3.40.630.10">
    <property type="entry name" value="Zn peptidases"/>
    <property type="match status" value="1"/>
</dbReference>
<dbReference type="InterPro" id="IPR023042">
    <property type="entry name" value="Peptidase_M17_leu_NH2_pept"/>
</dbReference>
<feature type="binding site" evidence="8">
    <location>
        <position position="279"/>
    </location>
    <ligand>
        <name>Mn(2+)</name>
        <dbReference type="ChEBI" id="CHEBI:29035"/>
        <label>2</label>
    </ligand>
</feature>
<dbReference type="Pfam" id="PF00883">
    <property type="entry name" value="Peptidase_M17"/>
    <property type="match status" value="1"/>
</dbReference>
<feature type="binding site" evidence="8">
    <location>
        <position position="340"/>
    </location>
    <ligand>
        <name>Mn(2+)</name>
        <dbReference type="ChEBI" id="CHEBI:29035"/>
        <label>2</label>
    </ligand>
</feature>
<organism evidence="10 11">
    <name type="scientific">Rhodovulum sulfidophilum</name>
    <name type="common">Rhodobacter sulfidophilus</name>
    <dbReference type="NCBI Taxonomy" id="35806"/>
    <lineage>
        <taxon>Bacteria</taxon>
        <taxon>Pseudomonadati</taxon>
        <taxon>Pseudomonadota</taxon>
        <taxon>Alphaproteobacteria</taxon>
        <taxon>Rhodobacterales</taxon>
        <taxon>Paracoccaceae</taxon>
        <taxon>Rhodovulum</taxon>
    </lineage>
</organism>
<dbReference type="EC" id="3.4.11.10" evidence="8"/>
<dbReference type="GO" id="GO:0070006">
    <property type="term" value="F:metalloaminopeptidase activity"/>
    <property type="evidence" value="ECO:0007669"/>
    <property type="project" value="InterPro"/>
</dbReference>
<feature type="binding site" evidence="8">
    <location>
        <position position="256"/>
    </location>
    <ligand>
        <name>Mn(2+)</name>
        <dbReference type="ChEBI" id="CHEBI:29035"/>
        <label>2</label>
    </ligand>
</feature>
<keyword evidence="8" id="KW-0963">Cytoplasm</keyword>
<dbReference type="PROSITE" id="PS00631">
    <property type="entry name" value="CYTOSOL_AP"/>
    <property type="match status" value="1"/>
</dbReference>
<dbReference type="PANTHER" id="PTHR11963:SF23">
    <property type="entry name" value="CYTOSOL AMINOPEPTIDASE"/>
    <property type="match status" value="1"/>
</dbReference>
<evidence type="ECO:0000256" key="5">
    <source>
        <dbReference type="ARBA" id="ARBA00022670"/>
    </source>
</evidence>
<dbReference type="Pfam" id="PF02789">
    <property type="entry name" value="Peptidase_M17_N"/>
    <property type="match status" value="1"/>
</dbReference>
<feature type="domain" description="Cytosol aminopeptidase" evidence="9">
    <location>
        <begin position="336"/>
        <end position="343"/>
    </location>
</feature>
<gene>
    <name evidence="8" type="primary">pepA</name>
    <name evidence="10" type="ORF">DI556_07125</name>
</gene>
<dbReference type="AlphaFoldDB" id="A0A2W5NAP0"/>
<comment type="catalytic activity">
    <reaction evidence="2 8">
        <text>Release of an N-terminal amino acid, preferentially leucine, but not glutamic or aspartic acids.</text>
        <dbReference type="EC" id="3.4.11.10"/>
    </reaction>
</comment>
<dbReference type="PANTHER" id="PTHR11963">
    <property type="entry name" value="LEUCINE AMINOPEPTIDASE-RELATED"/>
    <property type="match status" value="1"/>
</dbReference>
<dbReference type="GO" id="GO:0005737">
    <property type="term" value="C:cytoplasm"/>
    <property type="evidence" value="ECO:0007669"/>
    <property type="project" value="UniProtKB-SubCell"/>
</dbReference>
<dbReference type="InterPro" id="IPR011356">
    <property type="entry name" value="Leucine_aapep/pepB"/>
</dbReference>
<dbReference type="HAMAP" id="MF_00181">
    <property type="entry name" value="Cytosol_peptidase_M17"/>
    <property type="match status" value="1"/>
</dbReference>
<evidence type="ECO:0000259" key="9">
    <source>
        <dbReference type="PROSITE" id="PS00631"/>
    </source>
</evidence>
<evidence type="ECO:0000313" key="10">
    <source>
        <dbReference type="EMBL" id="PZQ50502.1"/>
    </source>
</evidence>
<dbReference type="PRINTS" id="PR00481">
    <property type="entry name" value="LAMNOPPTDASE"/>
</dbReference>
<dbReference type="NCBIfam" id="NF002077">
    <property type="entry name" value="PRK00913.2-4"/>
    <property type="match status" value="1"/>
</dbReference>
<feature type="active site" evidence="8">
    <location>
        <position position="342"/>
    </location>
</feature>
<evidence type="ECO:0000256" key="6">
    <source>
        <dbReference type="ARBA" id="ARBA00022801"/>
    </source>
</evidence>
<evidence type="ECO:0000256" key="8">
    <source>
        <dbReference type="HAMAP-Rule" id="MF_00181"/>
    </source>
</evidence>